<comment type="caution">
    <text evidence="2">The sequence shown here is derived from an EMBL/GenBank/DDBJ whole genome shotgun (WGS) entry which is preliminary data.</text>
</comment>
<sequence length="125" mass="12631">MVLGLLATVAVASGLAGMLVGPAALPGAGPVDATVDSGFRYANAFWFAAGAVAWWAVPRVERATAPLRLVLGAVILGGIARLLAALASGWPHPVYLGALAVELVLVPLVLVWQAEVAQAARRAAG</sequence>
<evidence type="ECO:0000256" key="1">
    <source>
        <dbReference type="SAM" id="Phobius"/>
    </source>
</evidence>
<organism evidence="2 3">
    <name type="scientific">Plantactinospora endophytica</name>
    <dbReference type="NCBI Taxonomy" id="673535"/>
    <lineage>
        <taxon>Bacteria</taxon>
        <taxon>Bacillati</taxon>
        <taxon>Actinomycetota</taxon>
        <taxon>Actinomycetes</taxon>
        <taxon>Micromonosporales</taxon>
        <taxon>Micromonosporaceae</taxon>
        <taxon>Plantactinospora</taxon>
    </lineage>
</organism>
<name>A0ABQ4EEY3_9ACTN</name>
<evidence type="ECO:0008006" key="4">
    <source>
        <dbReference type="Google" id="ProtNLM"/>
    </source>
</evidence>
<dbReference type="Proteomes" id="UP000646749">
    <property type="component" value="Unassembled WGS sequence"/>
</dbReference>
<feature type="transmembrane region" description="Helical" evidence="1">
    <location>
        <begin position="40"/>
        <end position="57"/>
    </location>
</feature>
<keyword evidence="1" id="KW-0812">Transmembrane</keyword>
<dbReference type="EMBL" id="BONW01000057">
    <property type="protein sequence ID" value="GIG93283.1"/>
    <property type="molecule type" value="Genomic_DNA"/>
</dbReference>
<dbReference type="RefSeq" id="WP_203871559.1">
    <property type="nucleotide sequence ID" value="NZ_BONW01000057.1"/>
</dbReference>
<reference evidence="2 3" key="1">
    <citation type="submission" date="2021-01" db="EMBL/GenBank/DDBJ databases">
        <title>Whole genome shotgun sequence of Plantactinospora endophytica NBRC 110450.</title>
        <authorList>
            <person name="Komaki H."/>
            <person name="Tamura T."/>
        </authorList>
    </citation>
    <scope>NUCLEOTIDE SEQUENCE [LARGE SCALE GENOMIC DNA]</scope>
    <source>
        <strain evidence="2 3">NBRC 110450</strain>
    </source>
</reference>
<keyword evidence="1" id="KW-0472">Membrane</keyword>
<accession>A0ABQ4EEY3</accession>
<feature type="transmembrane region" description="Helical" evidence="1">
    <location>
        <begin position="69"/>
        <end position="88"/>
    </location>
</feature>
<keyword evidence="1" id="KW-1133">Transmembrane helix</keyword>
<protein>
    <recommendedName>
        <fullName evidence="4">DUF4345 domain-containing protein</fullName>
    </recommendedName>
</protein>
<gene>
    <name evidence="2" type="ORF">Pen02_82190</name>
</gene>
<evidence type="ECO:0000313" key="3">
    <source>
        <dbReference type="Proteomes" id="UP000646749"/>
    </source>
</evidence>
<dbReference type="Pfam" id="PF14248">
    <property type="entry name" value="DUF4345"/>
    <property type="match status" value="1"/>
</dbReference>
<proteinExistence type="predicted"/>
<keyword evidence="3" id="KW-1185">Reference proteome</keyword>
<dbReference type="InterPro" id="IPR025597">
    <property type="entry name" value="DUF4345"/>
</dbReference>
<feature type="transmembrane region" description="Helical" evidence="1">
    <location>
        <begin position="94"/>
        <end position="112"/>
    </location>
</feature>
<evidence type="ECO:0000313" key="2">
    <source>
        <dbReference type="EMBL" id="GIG93283.1"/>
    </source>
</evidence>